<evidence type="ECO:0000313" key="6">
    <source>
        <dbReference type="EMBL" id="EFG05549.1"/>
    </source>
</evidence>
<keyword evidence="7" id="KW-1185">Reference proteome</keyword>
<evidence type="ECO:0000256" key="4">
    <source>
        <dbReference type="SAM" id="Phobius"/>
    </source>
</evidence>
<evidence type="ECO:0000256" key="2">
    <source>
        <dbReference type="ARBA" id="ARBA00022777"/>
    </source>
</evidence>
<proteinExistence type="predicted"/>
<organism evidence="6 7">
    <name type="scientific">Streptomyces clavuligerus</name>
    <dbReference type="NCBI Taxonomy" id="1901"/>
    <lineage>
        <taxon>Bacteria</taxon>
        <taxon>Bacillati</taxon>
        <taxon>Actinomycetota</taxon>
        <taxon>Actinomycetes</taxon>
        <taxon>Kitasatosporales</taxon>
        <taxon>Streptomycetaceae</taxon>
        <taxon>Streptomyces</taxon>
    </lineage>
</organism>
<protein>
    <submittedName>
        <fullName evidence="6">Putative two-component sensory kinase</fullName>
    </submittedName>
</protein>
<dbReference type="GO" id="GO:0000155">
    <property type="term" value="F:phosphorelay sensor kinase activity"/>
    <property type="evidence" value="ECO:0007669"/>
    <property type="project" value="InterPro"/>
</dbReference>
<dbReference type="Gene3D" id="3.30.565.10">
    <property type="entry name" value="Histidine kinase-like ATPase, C-terminal domain"/>
    <property type="match status" value="1"/>
</dbReference>
<feature type="transmembrane region" description="Helical" evidence="4">
    <location>
        <begin position="80"/>
        <end position="101"/>
    </location>
</feature>
<dbReference type="PANTHER" id="PTHR24421:SF63">
    <property type="entry name" value="SENSOR HISTIDINE KINASE DESK"/>
    <property type="match status" value="1"/>
</dbReference>
<accession>E2Q9C9</accession>
<keyword evidence="4" id="KW-0812">Transmembrane</keyword>
<dbReference type="Pfam" id="PF07730">
    <property type="entry name" value="HisKA_3"/>
    <property type="match status" value="1"/>
</dbReference>
<name>E2Q9C9_STRCL</name>
<dbReference type="PANTHER" id="PTHR24421">
    <property type="entry name" value="NITRATE/NITRITE SENSOR PROTEIN NARX-RELATED"/>
    <property type="match status" value="1"/>
</dbReference>
<keyword evidence="4" id="KW-1133">Transmembrane helix</keyword>
<feature type="transmembrane region" description="Helical" evidence="4">
    <location>
        <begin position="121"/>
        <end position="141"/>
    </location>
</feature>
<sequence length="424" mass="45049">MPFAGECMEATASSGRAKAGSSTADDADAGTGGIPLSSAVRTLGVDAPPPQVALSILLVVMTGFGIVGFLNILEARPGPFTLAAAGAGFLGIFTLQLIHSAHRTRALRLRWGRWTLALQALLTYLPLFAFGFVWGGMAGFLGASVLLVLPSRLAWPLFGAVGVIACVTGPMLDRDIVTSVYIGVSTILTGLIVYGLSRLANLVIEVQEAQQALARLAVSQERLRFARDLHDLLGYSLSAITLKSELARRLVHCEADRALEELENILEISRQALSDVRTVARGYRDMSLATEAVSARAVLEAGGIQATVEIRGKLPEGETSTIMATVLREAVTNLLRHSKAEHCRIESWTTATGRLVLTIANDGVEREQLADPARSPSGRDGSGLHNLQFRLAAIGGRLSSHVDDKGWFVLTAEAPISVEHGDAA</sequence>
<evidence type="ECO:0000259" key="5">
    <source>
        <dbReference type="Pfam" id="PF07730"/>
    </source>
</evidence>
<gene>
    <name evidence="6" type="ORF">SCLAV_0473</name>
</gene>
<dbReference type="InterPro" id="IPR011712">
    <property type="entry name" value="Sig_transdc_His_kin_sub3_dim/P"/>
</dbReference>
<dbReference type="InterPro" id="IPR036890">
    <property type="entry name" value="HATPase_C_sf"/>
</dbReference>
<dbReference type="GO" id="GO:0046983">
    <property type="term" value="F:protein dimerization activity"/>
    <property type="evidence" value="ECO:0007669"/>
    <property type="project" value="InterPro"/>
</dbReference>
<evidence type="ECO:0000256" key="3">
    <source>
        <dbReference type="ARBA" id="ARBA00023012"/>
    </source>
</evidence>
<dbReference type="KEGG" id="sclf:BB341_25505"/>
<dbReference type="Proteomes" id="UP000002357">
    <property type="component" value="Chromosome"/>
</dbReference>
<dbReference type="CDD" id="cd16917">
    <property type="entry name" value="HATPase_UhpB-NarQ-NarX-like"/>
    <property type="match status" value="1"/>
</dbReference>
<keyword evidence="3" id="KW-0902">Two-component regulatory system</keyword>
<dbReference type="OrthoDB" id="5241784at2"/>
<keyword evidence="2 6" id="KW-0418">Kinase</keyword>
<feature type="transmembrane region" description="Helical" evidence="4">
    <location>
        <begin position="153"/>
        <end position="172"/>
    </location>
</feature>
<dbReference type="AlphaFoldDB" id="E2Q9C9"/>
<dbReference type="STRING" id="1901.BB341_25505"/>
<keyword evidence="4" id="KW-0472">Membrane</keyword>
<keyword evidence="1" id="KW-0808">Transferase</keyword>
<dbReference type="eggNOG" id="COG4585">
    <property type="taxonomic scope" value="Bacteria"/>
</dbReference>
<dbReference type="InterPro" id="IPR050482">
    <property type="entry name" value="Sensor_HK_TwoCompSys"/>
</dbReference>
<feature type="domain" description="Signal transduction histidine kinase subgroup 3 dimerisation and phosphoacceptor" evidence="5">
    <location>
        <begin position="221"/>
        <end position="287"/>
    </location>
</feature>
<reference evidence="6 7" key="1">
    <citation type="journal article" date="2010" name="Genome Biol. Evol.">
        <title>The sequence of a 1.8-mb bacterial linear plasmid reveals a rich evolutionary reservoir of secondary metabolic pathways.</title>
        <authorList>
            <person name="Medema M.H."/>
            <person name="Trefzer A."/>
            <person name="Kovalchuk A."/>
            <person name="van den Berg M."/>
            <person name="Mueller U."/>
            <person name="Heijne W."/>
            <person name="Wu L."/>
            <person name="Alam M.T."/>
            <person name="Ronning C.M."/>
            <person name="Nierman W.C."/>
            <person name="Bovenberg R.A.L."/>
            <person name="Breitling R."/>
            <person name="Takano E."/>
        </authorList>
    </citation>
    <scope>NUCLEOTIDE SEQUENCE [LARGE SCALE GENOMIC DNA]</scope>
    <source>
        <strain evidence="7">ATCC 27064 / DSM 738 / JCM 4710 / NBRC 13307 / NCIMB 12785 / NRRL 3585 / VKM Ac-602</strain>
    </source>
</reference>
<evidence type="ECO:0000313" key="7">
    <source>
        <dbReference type="Proteomes" id="UP000002357"/>
    </source>
</evidence>
<dbReference type="EMBL" id="CM000913">
    <property type="protein sequence ID" value="EFG05549.1"/>
    <property type="molecule type" value="Genomic_DNA"/>
</dbReference>
<dbReference type="Gene3D" id="1.20.5.1930">
    <property type="match status" value="1"/>
</dbReference>
<evidence type="ECO:0000256" key="1">
    <source>
        <dbReference type="ARBA" id="ARBA00022679"/>
    </source>
</evidence>
<feature type="transmembrane region" description="Helical" evidence="4">
    <location>
        <begin position="52"/>
        <end position="73"/>
    </location>
</feature>
<dbReference type="GO" id="GO:0016020">
    <property type="term" value="C:membrane"/>
    <property type="evidence" value="ECO:0007669"/>
    <property type="project" value="InterPro"/>
</dbReference>
<feature type="transmembrane region" description="Helical" evidence="4">
    <location>
        <begin position="178"/>
        <end position="196"/>
    </location>
</feature>